<dbReference type="PROSITE" id="PS51194">
    <property type="entry name" value="HELICASE_CTER"/>
    <property type="match status" value="1"/>
</dbReference>
<evidence type="ECO:0000256" key="1">
    <source>
        <dbReference type="ARBA" id="ARBA00022801"/>
    </source>
</evidence>
<evidence type="ECO:0000259" key="5">
    <source>
        <dbReference type="PROSITE" id="PS51192"/>
    </source>
</evidence>
<evidence type="ECO:0000259" key="6">
    <source>
        <dbReference type="PROSITE" id="PS51194"/>
    </source>
</evidence>
<dbReference type="SMART" id="SM00487">
    <property type="entry name" value="DEXDc"/>
    <property type="match status" value="1"/>
</dbReference>
<evidence type="ECO:0000313" key="7">
    <source>
        <dbReference type="EMBL" id="EGD57068.1"/>
    </source>
</evidence>
<dbReference type="Pfam" id="PF00176">
    <property type="entry name" value="SNF2-rel_dom"/>
    <property type="match status" value="1"/>
</dbReference>
<dbReference type="InterPro" id="IPR001650">
    <property type="entry name" value="Helicase_C-like"/>
</dbReference>
<dbReference type="InterPro" id="IPR000330">
    <property type="entry name" value="SNF2_N"/>
</dbReference>
<feature type="domain" description="SWIM-type" evidence="4">
    <location>
        <begin position="90"/>
        <end position="124"/>
    </location>
</feature>
<evidence type="ECO:0000313" key="8">
    <source>
        <dbReference type="Proteomes" id="UP000035065"/>
    </source>
</evidence>
<organism evidence="7 8">
    <name type="scientific">Gordonia neofelifaecis NRRL B-59395</name>
    <dbReference type="NCBI Taxonomy" id="644548"/>
    <lineage>
        <taxon>Bacteria</taxon>
        <taxon>Bacillati</taxon>
        <taxon>Actinomycetota</taxon>
        <taxon>Actinomycetes</taxon>
        <taxon>Mycobacteriales</taxon>
        <taxon>Gordoniaceae</taxon>
        <taxon>Gordonia</taxon>
    </lineage>
</organism>
<dbReference type="InterPro" id="IPR007527">
    <property type="entry name" value="Znf_SWIM"/>
</dbReference>
<feature type="domain" description="Helicase ATP-binding" evidence="5">
    <location>
        <begin position="705"/>
        <end position="867"/>
    </location>
</feature>
<dbReference type="GO" id="GO:0016787">
    <property type="term" value="F:hydrolase activity"/>
    <property type="evidence" value="ECO:0007669"/>
    <property type="project" value="UniProtKB-KW"/>
</dbReference>
<dbReference type="InterPro" id="IPR049730">
    <property type="entry name" value="SNF2/RAD54-like_C"/>
</dbReference>
<reference evidence="7 8" key="1">
    <citation type="journal article" date="2011" name="J. Bacteriol.">
        <title>Draft Genome Sequence of Gordonia neofelifaecis NRRL B-59395, a Cholesterol-Degrading Actinomycete.</title>
        <authorList>
            <person name="Ge F."/>
            <person name="Li W."/>
            <person name="Chen G."/>
            <person name="Liu Y."/>
            <person name="Zhang G."/>
            <person name="Yong B."/>
            <person name="Wang Q."/>
            <person name="Wang N."/>
            <person name="Huang Z."/>
            <person name="Li W."/>
            <person name="Wang J."/>
            <person name="Wu C."/>
            <person name="Xie Q."/>
            <person name="Liu G."/>
        </authorList>
    </citation>
    <scope>NUCLEOTIDE SEQUENCE [LARGE SCALE GENOMIC DNA]</scope>
    <source>
        <strain evidence="7 8">NRRL B-59395</strain>
    </source>
</reference>
<name>F1YDX8_9ACTN</name>
<protein>
    <submittedName>
        <fullName evidence="7">SNF2-like protein</fullName>
    </submittedName>
</protein>
<comment type="caution">
    <text evidence="7">The sequence shown here is derived from an EMBL/GenBank/DDBJ whole genome shotgun (WGS) entry which is preliminary data.</text>
</comment>
<evidence type="ECO:0000256" key="2">
    <source>
        <dbReference type="PROSITE-ProRule" id="PRU00325"/>
    </source>
</evidence>
<dbReference type="InterPro" id="IPR027417">
    <property type="entry name" value="P-loop_NTPase"/>
</dbReference>
<evidence type="ECO:0000259" key="4">
    <source>
        <dbReference type="PROSITE" id="PS50966"/>
    </source>
</evidence>
<keyword evidence="8" id="KW-1185">Reference proteome</keyword>
<sequence>MHVWFRVRPRSDRSHGDDGPSPRATTLGLMTAPDWTAVQVDAVLGAFDTRTVQRARSYAENGMIVEISWSDGVLTGVSLGSGTQRYRCKVRVDWSRPKPHVAASCTCPVAIRCKHCAALIMAATRDSLERSDRPQTSTSASPLPLSRWRTLVDEVAKSSDDGQTVPDGPELPLALQFTVHRDYRTADTVRIRPLTANEQGRWVKTRLTWKTLLSGQLADRHPPRAVDALTRLASALAISRQGPSINDEMSLMYAPPGIWKLLDDVRDAGVAFVNGKSSKSSTVVFGDHVSTRLHVTAHSAGVHVSLETLVDGEPVPASAERYRYPLGRPRAHGIAQELDDVLYLSPTPRLTATESMLLVSGVPLEVADEELTEFRAALPTLQAERPVVVDPDAFPAADLTGPFPILRIDTGDRATATWSTGYEADGEIHEFPAQGSSEGRFRNAAAERAMWESIRPELEVVARGSHRWVGAAADLLEKRLQRYRSDYRRFNRMYAVLRQLRGGCTVTAAFDSIPEYRTMPVPLTQLEVAILCSEVVPKLIADGRVRVEVVGSPPDYRPAEAPPVLSFAGDARSDWFDLHVALDVDGHKIPITTIISALASGETHMLLDDGTYFSLEIEALQTLRERLEEAREMGEIDGDRVSAHTLNASLWDELLELGVVDDQLKDWRDRIARLAAAKPPRSVTPPVGLDATLRPYQQDGLDWLTFLWDNGLGGVLADDMGLGKTVQTLALIQQVVDDRPDARFLVVAPTSVIANWAAEIHRFVPGLEMVTVPATEKRIGTPLTERVVNARIVVTSYALLRIDYDAFADVDWTGAIFDEAQFLKNHNSKTYQAARRLDAPFKLAITGTPMENRVMELWSLVSVVAPGLYSSPKLFKEHFADAIESGQAPERLEILRRRLRPIMLRRTKDQVLVDLPEKQEQLLPIELEPKHRKVYDTYLARDRQQLLGLLENFDGNRIQVLRALTRLRQLSLHPVLVDGEHANVNSAKIEYLSEQLPMLIDEGHSALVFSSFTGFLKLIAGRLDAEDIPYSYLDGSTAITKRAKQIEQFTDGRTRVFLISLKAGGFGLNLTAADYCFMTDPWWNPAAEAQAVDRAHRIGQHRAVTVYRMVSTGTIEEKVIDLQTRKRELFDALLDEGGAFSGAITADDVRGLLS</sequence>
<dbReference type="GO" id="GO:0008270">
    <property type="term" value="F:zinc ion binding"/>
    <property type="evidence" value="ECO:0007669"/>
    <property type="project" value="UniProtKB-KW"/>
</dbReference>
<accession>F1YDX8</accession>
<dbReference type="Gene3D" id="3.40.50.10810">
    <property type="entry name" value="Tandem AAA-ATPase domain"/>
    <property type="match status" value="1"/>
</dbReference>
<keyword evidence="2" id="KW-0862">Zinc</keyword>
<keyword evidence="2" id="KW-0863">Zinc-finger</keyword>
<dbReference type="EMBL" id="AEUD01000001">
    <property type="protein sequence ID" value="EGD57068.1"/>
    <property type="molecule type" value="Genomic_DNA"/>
</dbReference>
<dbReference type="SUPFAM" id="SSF52540">
    <property type="entry name" value="P-loop containing nucleoside triphosphate hydrolases"/>
    <property type="match status" value="2"/>
</dbReference>
<keyword evidence="2" id="KW-0479">Metal-binding</keyword>
<feature type="compositionally biased region" description="Basic and acidic residues" evidence="3">
    <location>
        <begin position="9"/>
        <end position="20"/>
    </location>
</feature>
<feature type="domain" description="Helicase C-terminal" evidence="6">
    <location>
        <begin position="992"/>
        <end position="1138"/>
    </location>
</feature>
<dbReference type="PROSITE" id="PS50966">
    <property type="entry name" value="ZF_SWIM"/>
    <property type="match status" value="1"/>
</dbReference>
<dbReference type="AlphaFoldDB" id="F1YDX8"/>
<dbReference type="PROSITE" id="PS51192">
    <property type="entry name" value="HELICASE_ATP_BIND_1"/>
    <property type="match status" value="1"/>
</dbReference>
<proteinExistence type="predicted"/>
<keyword evidence="1" id="KW-0378">Hydrolase</keyword>
<evidence type="ECO:0000256" key="3">
    <source>
        <dbReference type="SAM" id="MobiDB-lite"/>
    </source>
</evidence>
<dbReference type="Pfam" id="PF00271">
    <property type="entry name" value="Helicase_C"/>
    <property type="match status" value="1"/>
</dbReference>
<dbReference type="PANTHER" id="PTHR10799">
    <property type="entry name" value="SNF2/RAD54 HELICASE FAMILY"/>
    <property type="match status" value="1"/>
</dbReference>
<gene>
    <name evidence="7" type="ORF">SCNU_01790</name>
</gene>
<dbReference type="STRING" id="644548.SCNU_01790"/>
<dbReference type="eggNOG" id="COG0553">
    <property type="taxonomic scope" value="Bacteria"/>
</dbReference>
<dbReference type="GO" id="GO:0005524">
    <property type="term" value="F:ATP binding"/>
    <property type="evidence" value="ECO:0007669"/>
    <property type="project" value="InterPro"/>
</dbReference>
<dbReference type="SMART" id="SM00490">
    <property type="entry name" value="HELICc"/>
    <property type="match status" value="1"/>
</dbReference>
<dbReference type="InterPro" id="IPR038718">
    <property type="entry name" value="SNF2-like_sf"/>
</dbReference>
<dbReference type="Proteomes" id="UP000035065">
    <property type="component" value="Unassembled WGS sequence"/>
</dbReference>
<feature type="region of interest" description="Disordered" evidence="3">
    <location>
        <begin position="1"/>
        <end position="22"/>
    </location>
</feature>
<dbReference type="CDD" id="cd18793">
    <property type="entry name" value="SF2_C_SNF"/>
    <property type="match status" value="1"/>
</dbReference>
<dbReference type="Gene3D" id="3.40.50.300">
    <property type="entry name" value="P-loop containing nucleotide triphosphate hydrolases"/>
    <property type="match status" value="1"/>
</dbReference>
<dbReference type="InterPro" id="IPR014001">
    <property type="entry name" value="Helicase_ATP-bd"/>
</dbReference>